<name>A0A941ETL4_9ACTN</name>
<dbReference type="RefSeq" id="WP_212529365.1">
    <property type="nucleotide sequence ID" value="NZ_JAGSOG010000072.1"/>
</dbReference>
<dbReference type="PANTHER" id="PTHR30589:SF0">
    <property type="entry name" value="PHOSPHATIDYLGLYCEROL--PROLIPOPROTEIN DIACYLGLYCERYL TRANSFERASE"/>
    <property type="match status" value="1"/>
</dbReference>
<organism evidence="8 9">
    <name type="scientific">Actinospica durhamensis</name>
    <dbReference type="NCBI Taxonomy" id="1508375"/>
    <lineage>
        <taxon>Bacteria</taxon>
        <taxon>Bacillati</taxon>
        <taxon>Actinomycetota</taxon>
        <taxon>Actinomycetes</taxon>
        <taxon>Catenulisporales</taxon>
        <taxon>Actinospicaceae</taxon>
        <taxon>Actinospica</taxon>
    </lineage>
</organism>
<evidence type="ECO:0000256" key="2">
    <source>
        <dbReference type="ARBA" id="ARBA00022475"/>
    </source>
</evidence>
<evidence type="ECO:0000256" key="4">
    <source>
        <dbReference type="ARBA" id="ARBA00022692"/>
    </source>
</evidence>
<keyword evidence="3 8" id="KW-0808">Transferase</keyword>
<dbReference type="GO" id="GO:0005886">
    <property type="term" value="C:plasma membrane"/>
    <property type="evidence" value="ECO:0007669"/>
    <property type="project" value="InterPro"/>
</dbReference>
<gene>
    <name evidence="8" type="ORF">KDL01_16370</name>
</gene>
<keyword evidence="8" id="KW-0328">Glycosyltransferase</keyword>
<reference evidence="8" key="1">
    <citation type="submission" date="2021-04" db="EMBL/GenBank/DDBJ databases">
        <title>Genome based classification of Actinospica acidithermotolerans sp. nov., an actinobacterium isolated from an Indonesian hot spring.</title>
        <authorList>
            <person name="Kusuma A.B."/>
            <person name="Putra K.E."/>
            <person name="Nafisah S."/>
            <person name="Loh J."/>
            <person name="Nouioui I."/>
            <person name="Goodfellow M."/>
        </authorList>
    </citation>
    <scope>NUCLEOTIDE SEQUENCE</scope>
    <source>
        <strain evidence="8">CSCA 57</strain>
    </source>
</reference>
<dbReference type="InterPro" id="IPR001640">
    <property type="entry name" value="Lgt"/>
</dbReference>
<comment type="caution">
    <text evidence="8">The sequence shown here is derived from an EMBL/GenBank/DDBJ whole genome shotgun (WGS) entry which is preliminary data.</text>
</comment>
<evidence type="ECO:0000256" key="7">
    <source>
        <dbReference type="SAM" id="Phobius"/>
    </source>
</evidence>
<keyword evidence="4 7" id="KW-0812">Transmembrane</keyword>
<dbReference type="Proteomes" id="UP000675781">
    <property type="component" value="Unassembled WGS sequence"/>
</dbReference>
<keyword evidence="9" id="KW-1185">Reference proteome</keyword>
<evidence type="ECO:0000256" key="1">
    <source>
        <dbReference type="ARBA" id="ARBA00007150"/>
    </source>
</evidence>
<dbReference type="EC" id="2.4.99.-" evidence="8"/>
<keyword evidence="6 7" id="KW-0472">Membrane</keyword>
<dbReference type="EMBL" id="JAGSOG010000072">
    <property type="protein sequence ID" value="MBR7834849.1"/>
    <property type="molecule type" value="Genomic_DNA"/>
</dbReference>
<evidence type="ECO:0000256" key="5">
    <source>
        <dbReference type="ARBA" id="ARBA00022989"/>
    </source>
</evidence>
<feature type="transmembrane region" description="Helical" evidence="7">
    <location>
        <begin position="27"/>
        <end position="48"/>
    </location>
</feature>
<evidence type="ECO:0000313" key="9">
    <source>
        <dbReference type="Proteomes" id="UP000675781"/>
    </source>
</evidence>
<keyword evidence="2" id="KW-1003">Cell membrane</keyword>
<comment type="similarity">
    <text evidence="1">Belongs to the Lgt family.</text>
</comment>
<dbReference type="Pfam" id="PF01790">
    <property type="entry name" value="LGT"/>
    <property type="match status" value="1"/>
</dbReference>
<feature type="transmembrane region" description="Helical" evidence="7">
    <location>
        <begin position="60"/>
        <end position="80"/>
    </location>
</feature>
<evidence type="ECO:0000313" key="8">
    <source>
        <dbReference type="EMBL" id="MBR7834849.1"/>
    </source>
</evidence>
<dbReference type="PANTHER" id="PTHR30589">
    <property type="entry name" value="PROLIPOPROTEIN DIACYLGLYCERYL TRANSFERASE"/>
    <property type="match status" value="1"/>
</dbReference>
<dbReference type="GO" id="GO:0008961">
    <property type="term" value="F:phosphatidylglycerol-prolipoprotein diacylglyceryl transferase activity"/>
    <property type="evidence" value="ECO:0007669"/>
    <property type="project" value="InterPro"/>
</dbReference>
<evidence type="ECO:0000256" key="3">
    <source>
        <dbReference type="ARBA" id="ARBA00022679"/>
    </source>
</evidence>
<feature type="transmembrane region" description="Helical" evidence="7">
    <location>
        <begin position="92"/>
        <end position="112"/>
    </location>
</feature>
<feature type="non-terminal residue" evidence="8">
    <location>
        <position position="114"/>
    </location>
</feature>
<protein>
    <submittedName>
        <fullName evidence="8">Prolipoprotein diacylglyceryl transferase</fullName>
        <ecNumber evidence="8">2.4.99.-</ecNumber>
    </submittedName>
</protein>
<keyword evidence="5 7" id="KW-1133">Transmembrane helix</keyword>
<dbReference type="AlphaFoldDB" id="A0A941ETL4"/>
<dbReference type="GO" id="GO:0042158">
    <property type="term" value="P:lipoprotein biosynthetic process"/>
    <property type="evidence" value="ECO:0007669"/>
    <property type="project" value="InterPro"/>
</dbReference>
<evidence type="ECO:0000256" key="6">
    <source>
        <dbReference type="ARBA" id="ARBA00023136"/>
    </source>
</evidence>
<sequence>MPAVGSTPTPLAFLPSPSSNGLQLGPIFLHYYGMMYVVGIVLALTIISRRWTAAGGDRDLVYEVLMWSVPAGLIGARIYFDVTTPFDINPHTWWGPLAIWNGGLGVWGGIAAGA</sequence>
<accession>A0A941ETL4</accession>
<proteinExistence type="inferred from homology"/>